<dbReference type="Proteomes" id="UP000253099">
    <property type="component" value="Unassembled WGS sequence"/>
</dbReference>
<evidence type="ECO:0000256" key="1">
    <source>
        <dbReference type="SAM" id="Coils"/>
    </source>
</evidence>
<feature type="coiled-coil region" evidence="1">
    <location>
        <begin position="35"/>
        <end position="77"/>
    </location>
</feature>
<sequence>MKICPRCGSRNIDWIIPQNWSIWEYKDFDYTEPIIKGDEKLAKEIKEEKNLIEKRIKKHKLEKEDEIEEDREDEEIERRLDELDL</sequence>
<organism evidence="2 3">
    <name type="scientific">Candidatus Methanobinarius endosymbioticus</name>
    <dbReference type="NCBI Taxonomy" id="2006182"/>
    <lineage>
        <taxon>Archaea</taxon>
        <taxon>Methanobacteriati</taxon>
        <taxon>Methanobacteriota</taxon>
        <taxon>Methanomada group</taxon>
        <taxon>Methanobacteria</taxon>
        <taxon>Methanobacteriales</taxon>
        <taxon>Methanobacteriaceae</taxon>
        <taxon>Candidatus Methanobinarius</taxon>
    </lineage>
</organism>
<gene>
    <name evidence="2" type="ORF">ALNOE001_00520</name>
</gene>
<protein>
    <submittedName>
        <fullName evidence="2">Uncharacterized protein</fullName>
    </submittedName>
</protein>
<evidence type="ECO:0000313" key="3">
    <source>
        <dbReference type="Proteomes" id="UP000253099"/>
    </source>
</evidence>
<dbReference type="AlphaFoldDB" id="A0A366MEL9"/>
<comment type="caution">
    <text evidence="2">The sequence shown here is derived from an EMBL/GenBank/DDBJ whole genome shotgun (WGS) entry which is preliminary data.</text>
</comment>
<evidence type="ECO:0000313" key="2">
    <source>
        <dbReference type="EMBL" id="RBQ24625.1"/>
    </source>
</evidence>
<proteinExistence type="predicted"/>
<name>A0A366MEL9_9EURY</name>
<dbReference type="EMBL" id="NIZT01000001">
    <property type="protein sequence ID" value="RBQ24625.1"/>
    <property type="molecule type" value="Genomic_DNA"/>
</dbReference>
<keyword evidence="3" id="KW-1185">Reference proteome</keyword>
<accession>A0A366MEL9</accession>
<keyword evidence="1" id="KW-0175">Coiled coil</keyword>
<reference evidence="2 3" key="1">
    <citation type="submission" date="2018-06" db="EMBL/GenBank/DDBJ databases">
        <title>Genomic insight into two independent archaeal endosymbiosis events.</title>
        <authorList>
            <person name="Lind A.E."/>
            <person name="Lewis W.H."/>
            <person name="Spang A."/>
            <person name="Guy L."/>
            <person name="Embley M.T."/>
            <person name="Ettema T.J.G."/>
        </authorList>
    </citation>
    <scope>NUCLEOTIDE SEQUENCE [LARGE SCALE GENOMIC DNA]</scope>
    <source>
        <strain evidence="2">NOE</strain>
    </source>
</reference>